<gene>
    <name evidence="1" type="ORF">AXF42_Ash014930</name>
</gene>
<proteinExistence type="predicted"/>
<evidence type="ECO:0000313" key="2">
    <source>
        <dbReference type="Proteomes" id="UP000236161"/>
    </source>
</evidence>
<sequence length="98" mass="11375">MSSPFRPLSFLRVRRRLCLLPLPFSSPPSSFLWQEEMREAKHESQSGVWYNGGTATCVIPTRRYGEVEDPTVARISCADYEENACRRGFWCFLQSMHL</sequence>
<keyword evidence="2" id="KW-1185">Reference proteome</keyword>
<protein>
    <submittedName>
        <fullName evidence="1">Uncharacterized protein</fullName>
    </submittedName>
</protein>
<organism evidence="1 2">
    <name type="scientific">Apostasia shenzhenica</name>
    <dbReference type="NCBI Taxonomy" id="1088818"/>
    <lineage>
        <taxon>Eukaryota</taxon>
        <taxon>Viridiplantae</taxon>
        <taxon>Streptophyta</taxon>
        <taxon>Embryophyta</taxon>
        <taxon>Tracheophyta</taxon>
        <taxon>Spermatophyta</taxon>
        <taxon>Magnoliopsida</taxon>
        <taxon>Liliopsida</taxon>
        <taxon>Asparagales</taxon>
        <taxon>Orchidaceae</taxon>
        <taxon>Apostasioideae</taxon>
        <taxon>Apostasia</taxon>
    </lineage>
</organism>
<accession>A0A2I0ALK4</accession>
<dbReference type="EMBL" id="KZ451973">
    <property type="protein sequence ID" value="PKA56427.1"/>
    <property type="molecule type" value="Genomic_DNA"/>
</dbReference>
<name>A0A2I0ALK4_9ASPA</name>
<dbReference type="AlphaFoldDB" id="A0A2I0ALK4"/>
<evidence type="ECO:0000313" key="1">
    <source>
        <dbReference type="EMBL" id="PKA56427.1"/>
    </source>
</evidence>
<dbReference type="Proteomes" id="UP000236161">
    <property type="component" value="Unassembled WGS sequence"/>
</dbReference>
<reference evidence="1 2" key="1">
    <citation type="journal article" date="2017" name="Nature">
        <title>The Apostasia genome and the evolution of orchids.</title>
        <authorList>
            <person name="Zhang G.Q."/>
            <person name="Liu K.W."/>
            <person name="Li Z."/>
            <person name="Lohaus R."/>
            <person name="Hsiao Y.Y."/>
            <person name="Niu S.C."/>
            <person name="Wang J.Y."/>
            <person name="Lin Y.C."/>
            <person name="Xu Q."/>
            <person name="Chen L.J."/>
            <person name="Yoshida K."/>
            <person name="Fujiwara S."/>
            <person name="Wang Z.W."/>
            <person name="Zhang Y.Q."/>
            <person name="Mitsuda N."/>
            <person name="Wang M."/>
            <person name="Liu G.H."/>
            <person name="Pecoraro L."/>
            <person name="Huang H.X."/>
            <person name="Xiao X.J."/>
            <person name="Lin M."/>
            <person name="Wu X.Y."/>
            <person name="Wu W.L."/>
            <person name="Chen Y.Y."/>
            <person name="Chang S.B."/>
            <person name="Sakamoto S."/>
            <person name="Ohme-Takagi M."/>
            <person name="Yagi M."/>
            <person name="Zeng S.J."/>
            <person name="Shen C.Y."/>
            <person name="Yeh C.M."/>
            <person name="Luo Y.B."/>
            <person name="Tsai W.C."/>
            <person name="Van de Peer Y."/>
            <person name="Liu Z.J."/>
        </authorList>
    </citation>
    <scope>NUCLEOTIDE SEQUENCE [LARGE SCALE GENOMIC DNA]</scope>
    <source>
        <strain evidence="2">cv. Shenzhen</strain>
        <tissue evidence="1">Stem</tissue>
    </source>
</reference>